<dbReference type="InterPro" id="IPR050517">
    <property type="entry name" value="DDR_Repair_Kinase"/>
</dbReference>
<dbReference type="STRING" id="2025994.A0A2T3ABW9"/>
<evidence type="ECO:0000256" key="2">
    <source>
        <dbReference type="ARBA" id="ARBA00010769"/>
    </source>
</evidence>
<keyword evidence="9" id="KW-0227">DNA damage</keyword>
<dbReference type="GO" id="GO:0005634">
    <property type="term" value="C:nucleus"/>
    <property type="evidence" value="ECO:0007669"/>
    <property type="project" value="UniProtKB-SubCell"/>
</dbReference>
<dbReference type="GO" id="GO:0005524">
    <property type="term" value="F:ATP binding"/>
    <property type="evidence" value="ECO:0007669"/>
    <property type="project" value="UniProtKB-KW"/>
</dbReference>
<evidence type="ECO:0000256" key="5">
    <source>
        <dbReference type="ARBA" id="ARBA00021345"/>
    </source>
</evidence>
<evidence type="ECO:0000313" key="24">
    <source>
        <dbReference type="Proteomes" id="UP000241462"/>
    </source>
</evidence>
<dbReference type="InterPro" id="IPR003151">
    <property type="entry name" value="PIK-rel_kinase_FAT"/>
</dbReference>
<dbReference type="Proteomes" id="UP000241462">
    <property type="component" value="Unassembled WGS sequence"/>
</dbReference>
<reference evidence="23 24" key="1">
    <citation type="journal article" date="2018" name="Mycol. Prog.">
        <title>Coniella lustricola, a new species from submerged detritus.</title>
        <authorList>
            <person name="Raudabaugh D.B."/>
            <person name="Iturriaga T."/>
            <person name="Carver A."/>
            <person name="Mondo S."/>
            <person name="Pangilinan J."/>
            <person name="Lipzen A."/>
            <person name="He G."/>
            <person name="Amirebrahimi M."/>
            <person name="Grigoriev I.V."/>
            <person name="Miller A.N."/>
        </authorList>
    </citation>
    <scope>NUCLEOTIDE SEQUENCE [LARGE SCALE GENOMIC DNA]</scope>
    <source>
        <strain evidence="23 24">B22-T-1</strain>
    </source>
</reference>
<keyword evidence="15" id="KW-0469">Meiosis</keyword>
<dbReference type="InterPro" id="IPR014009">
    <property type="entry name" value="PIK_FAT"/>
</dbReference>
<dbReference type="Pfam" id="PF25385">
    <property type="entry name" value="HEAT_MEC1_N"/>
    <property type="match status" value="1"/>
</dbReference>
<dbReference type="Gene3D" id="1.10.1070.11">
    <property type="entry name" value="Phosphatidylinositol 3-/4-kinase, catalytic domain"/>
    <property type="match status" value="1"/>
</dbReference>
<evidence type="ECO:0000256" key="3">
    <source>
        <dbReference type="ARBA" id="ARBA00011370"/>
    </source>
</evidence>
<evidence type="ECO:0000256" key="1">
    <source>
        <dbReference type="ARBA" id="ARBA00004123"/>
    </source>
</evidence>
<dbReference type="PANTHER" id="PTHR11139:SF125">
    <property type="entry name" value="SERINE_THREONINE-PROTEIN KINASE MEC1"/>
    <property type="match status" value="1"/>
</dbReference>
<keyword evidence="8" id="KW-0547">Nucleotide-binding</keyword>
<keyword evidence="13" id="KW-0234">DNA repair</keyword>
<evidence type="ECO:0000256" key="6">
    <source>
        <dbReference type="ARBA" id="ARBA00022527"/>
    </source>
</evidence>
<dbReference type="PANTHER" id="PTHR11139">
    <property type="entry name" value="ATAXIA TELANGIECTASIA MUTATED ATM -RELATED"/>
    <property type="match status" value="1"/>
</dbReference>
<dbReference type="FunFam" id="1.10.1070.11:FF:000031">
    <property type="entry name" value="Phosphatidyl inositol 3-kinase"/>
    <property type="match status" value="1"/>
</dbReference>
<keyword evidence="11" id="KW-0067">ATP-binding</keyword>
<dbReference type="CDD" id="cd00892">
    <property type="entry name" value="PIKKc_ATR"/>
    <property type="match status" value="1"/>
</dbReference>
<dbReference type="Pfam" id="PF02260">
    <property type="entry name" value="FATC"/>
    <property type="match status" value="1"/>
</dbReference>
<dbReference type="InterPro" id="IPR056802">
    <property type="entry name" value="ATR-like_M-HEAT"/>
</dbReference>
<evidence type="ECO:0000256" key="17">
    <source>
        <dbReference type="ARBA" id="ARBA00029679"/>
    </source>
</evidence>
<keyword evidence="24" id="KW-1185">Reference proteome</keyword>
<keyword evidence="12" id="KW-0156">Chromatin regulator</keyword>
<dbReference type="EC" id="2.7.11.1" evidence="4"/>
<dbReference type="OrthoDB" id="381190at2759"/>
<evidence type="ECO:0000259" key="21">
    <source>
        <dbReference type="PROSITE" id="PS51189"/>
    </source>
</evidence>
<dbReference type="InterPro" id="IPR057564">
    <property type="entry name" value="HEAT_ATR"/>
</dbReference>
<feature type="domain" description="FAT" evidence="21">
    <location>
        <begin position="1432"/>
        <end position="2001"/>
    </location>
</feature>
<dbReference type="Pfam" id="PF23593">
    <property type="entry name" value="HEAT_ATR"/>
    <property type="match status" value="1"/>
</dbReference>
<evidence type="ECO:0000256" key="15">
    <source>
        <dbReference type="ARBA" id="ARBA00023254"/>
    </source>
</evidence>
<dbReference type="FunCoup" id="A0A2T3ABW9">
    <property type="interactions" value="1116"/>
</dbReference>
<sequence length="2451" mass="275280">MAPAAANTNFNGAPPASSLAAELVGNISTAARSNRPDENSELKRLFEQIEAVKNNPDSLKSAHERVEHNHVLIYVYACVVLEGLKWDDPFANTKQLCADAEKAIRFLRVTIQETPAVLNLTTPRGTFLRRGPEPLWVWLFPKLLKMLGRSKCLALTSALNSFFVFVLVGASKSAGLWNICEPLYGYLQANFRSIVTYLDSGFTTDRGLDLELPQSGFLDSLLSPEAEPSLGCLYSLVDCSHAIQHAYCLLTILHKSALQISRPEQQVVSLNEHLPWLVDSLAAVNQEQKRWQAHCNYDPTPFLQLALDMSASVSDLEVVLLQKLDAIIVFLTADLAELYIETKHNRSDAYLANRTLSFALVHLADAATQSRPVSKLVAAQLLNVVDRLSATQNFNGRDLKSSITLIREGLNSPAIQALSRDALTEMFCDKDLQLKVLALQTKRSLVKNDARVTKRRTSCVLPTSVTDLVGKLCTIIGIPVSSSLDSLEDPLIHKFPLLVESEQCMLIELLTCLPCASDNSLTFAQAGTGNPTRQCSICVKQGKQKTPLENHGILVHAAVSRLFFKLSDLPSFRESRRPRVVAMIALRRLILHCRDAQTLDLEQSALGQWCLQSLQSSLRELRIAAGRAITLFVRRQVGQDVGVDVLNRNTANVLSIMRTISDRNEPSTNETCLMAWGQIGTVVSDEGLNLVLVKMIEFLGHSNPIISAVALNEMTNLASQRRTSPRRLLEPFWRNLAYATVKDMLRRPQITQMVADLLKTSITELLLLIQSHALPWLVLHRKRDVILRFLDARRDLSQPHRKQTEQLWTMLYMDNANLSAILSRLLVQDVPNIEEYIRSLLHDVCPDHEVPSLKELLSTNPVPTTFELLKMGGEGGAMRSSARSALTLVAELMATGSKDTKRRKGQHTIARFLAIHALGLSTIMIQVITSHLPVALPIQERRRCIRAMDEMINLGKGYLRLARPQISACLFSAFSLDDLRGDVFTCWYSMVTNMEQEEEMIETTFLIIGQYWTSFDQATREKSKSLLDFLWDNHSNLLSYFALKLPSLDHIEELAEFREKLSGVRPPLDTQRAIPVFIERLKHGNSGVVQQGLIELSKFLLQHQGEIQTSALSEQQSHSVTSLMRALLNCAAKYNGRDAEVSKLCAECIGFVGCLDSTRLETVREHREFIMTSNFEDAGETTDFVAFMLQHVLVASFVSTTDTTLQGFLSYAMQQLLDKCDFKTAVALQGEGPQCKPIFDKWMLIPEEIRDVLFPFITSKYKLEPMPHVSPEYPILRAGRSYPNWLRQFTLDLLHRGQNTFAMIIFDPLCRTIRVKDLSVAVFLLPYLVVHITLGQQCTSAEQNAVWNELNIILQHQVPEDASYLEKEDQKLLCEAVFRVIDYCMRWIQVKKAWQPDKAEAANVALVQQKRTRNAASIALIQARLDAIPAELLAQRAIDCKQYARALFHLEPHILRQQQALGDSAVSVNQALDSLQHVYAQIDEPDGLEGVSACLKVIDLNQQILSHKKAGRWSRAQTWCEVLLAEQPNNADVQLDLLTCLKESGQHHVLLNYVSGMTTDAASINKIAPFAVEAAWATSRWDALQKYLALYNGGNHLEVFELGIGSALLSLKEGHTDEFLRQIQELKEKVACSMSFSATASLQASHDSMLKCHVLADLDIIARSRNQAAEDQQQTMTLLNRRLEVLGAYVNNKQYVLGICRAAMELLRPTFSDGDISSLWLSSARLARKANSLPECFNAVLRASQLGDRSATIQDAKLLWKEGHHRKAIQILEHALQTDAFIAYDPGAAPPTASKGPETQRNRLIARTHLLLAKWQDSVGQTHSSALRLQYQQAAKTYGTWEKGHYHLGRHYKKVLESEKALPPDNQSDEYLTGETAKLVIENYLRSLNYGTKYLYQTLPRILTLWMDMGAQVDKAPAGKVSLSGELHQRRKAVLLELNKYFYKHMQRMPAYIFYTAMPQIVARITHPNPDMFSYLQHIIIKIVEVYPRQALWGLFAIMTTRQAGLRMRRGMALLTQLRDSSGKKVDGSSFDLKQLCRMGEKLAEQLLLACNNGNFQSNRTTHASLSNDLHFNTKCVPCPLVVPIEACLTAALPTVTDNVKKHKAFSKDVVSIAGFSDDVLVLGSLAKPRRLTARGTDGKLYNLLIKPKDDLRTDQRLMEFNAMINRSLKRDAECSRRQLYIRTYAVTPLNEECGIIEWVDGLKTLRDILLGIYRTRGIAPNYNQLAEMMKEATLSDKNLALFEKEILGMFPSVLPTWFISQFPNPSAWFAARLKYTRSCAVMSMVGTILGLGDRHGENILLEEGNGGVFHVDFNCLFDKGLTFALPEKVPFRLTHNMVAAMGIYGYEGPFRQCSELTLSILRQQEETLMTILEAFIYDPTLDLQRDKKRKNDVIKLNPTSVVESINRKVRGLLPDESIPLGVEGQVQELIRQATDAKNLASMYIGWCPFL</sequence>
<dbReference type="InterPro" id="IPR011009">
    <property type="entry name" value="Kinase-like_dom_sf"/>
</dbReference>
<evidence type="ECO:0000256" key="19">
    <source>
        <dbReference type="ARBA" id="ARBA00033001"/>
    </source>
</evidence>
<evidence type="ECO:0000313" key="23">
    <source>
        <dbReference type="EMBL" id="PSR90721.1"/>
    </source>
</evidence>
<dbReference type="SUPFAM" id="SSF48371">
    <property type="entry name" value="ARM repeat"/>
    <property type="match status" value="1"/>
</dbReference>
<evidence type="ECO:0000256" key="12">
    <source>
        <dbReference type="ARBA" id="ARBA00022853"/>
    </source>
</evidence>
<dbReference type="InterPro" id="IPR003152">
    <property type="entry name" value="FATC_dom"/>
</dbReference>
<dbReference type="InParanoid" id="A0A2T3ABW9"/>
<dbReference type="Pfam" id="PF00454">
    <property type="entry name" value="PI3_PI4_kinase"/>
    <property type="match status" value="1"/>
</dbReference>
<dbReference type="EMBL" id="KZ678416">
    <property type="protein sequence ID" value="PSR90721.1"/>
    <property type="molecule type" value="Genomic_DNA"/>
</dbReference>
<evidence type="ECO:0000256" key="14">
    <source>
        <dbReference type="ARBA" id="ARBA00023242"/>
    </source>
</evidence>
<evidence type="ECO:0000256" key="18">
    <source>
        <dbReference type="ARBA" id="ARBA00030459"/>
    </source>
</evidence>
<dbReference type="SMART" id="SM01343">
    <property type="entry name" value="FATC"/>
    <property type="match status" value="1"/>
</dbReference>
<dbReference type="GO" id="GO:0006281">
    <property type="term" value="P:DNA repair"/>
    <property type="evidence" value="ECO:0007669"/>
    <property type="project" value="UniProtKB-KW"/>
</dbReference>
<dbReference type="GO" id="GO:0004674">
    <property type="term" value="F:protein serine/threonine kinase activity"/>
    <property type="evidence" value="ECO:0007669"/>
    <property type="project" value="UniProtKB-KW"/>
</dbReference>
<keyword evidence="6" id="KW-0723">Serine/threonine-protein kinase</keyword>
<comment type="similarity">
    <text evidence="2">Belongs to the PI3/PI4-kinase family. ATM subfamily.</text>
</comment>
<evidence type="ECO:0000259" key="22">
    <source>
        <dbReference type="PROSITE" id="PS51190"/>
    </source>
</evidence>
<dbReference type="SMART" id="SM00802">
    <property type="entry name" value="UME"/>
    <property type="match status" value="1"/>
</dbReference>
<comment type="subunit">
    <text evidence="3">Associates with DNA double-strand breaks.</text>
</comment>
<dbReference type="PROSITE" id="PS51189">
    <property type="entry name" value="FAT"/>
    <property type="match status" value="1"/>
</dbReference>
<name>A0A2T3ABW9_9PEZI</name>
<comment type="subcellular location">
    <subcellularLocation>
        <location evidence="1">Nucleus</location>
    </subcellularLocation>
</comment>
<evidence type="ECO:0000256" key="10">
    <source>
        <dbReference type="ARBA" id="ARBA00022777"/>
    </source>
</evidence>
<evidence type="ECO:0000256" key="16">
    <source>
        <dbReference type="ARBA" id="ARBA00025079"/>
    </source>
</evidence>
<keyword evidence="10" id="KW-0418">Kinase</keyword>
<gene>
    <name evidence="23" type="ORF">BD289DRAFT_207876</name>
</gene>
<dbReference type="Pfam" id="PF25030">
    <property type="entry name" value="M-HEAT_ATR"/>
    <property type="match status" value="1"/>
</dbReference>
<evidence type="ECO:0000256" key="13">
    <source>
        <dbReference type="ARBA" id="ARBA00023204"/>
    </source>
</evidence>
<dbReference type="InterPro" id="IPR058681">
    <property type="entry name" value="HEAT_MEC1_N"/>
</dbReference>
<dbReference type="InterPro" id="IPR000403">
    <property type="entry name" value="PI3/4_kinase_cat_dom"/>
</dbReference>
<dbReference type="GO" id="GO:0000077">
    <property type="term" value="P:DNA damage checkpoint signaling"/>
    <property type="evidence" value="ECO:0007669"/>
    <property type="project" value="TreeGrafter"/>
</dbReference>
<proteinExistence type="inferred from homology"/>
<evidence type="ECO:0000256" key="9">
    <source>
        <dbReference type="ARBA" id="ARBA00022763"/>
    </source>
</evidence>
<accession>A0A2T3ABW9</accession>
<dbReference type="PROSITE" id="PS50290">
    <property type="entry name" value="PI3_4_KINASE_3"/>
    <property type="match status" value="1"/>
</dbReference>
<comment type="function">
    <text evidence="16">Serine/threonine protein kinase which activates checkpoint signaling upon genotoxic stresses such as ionizing radiation (IR), ultraviolet light (UV), or DNA replication stalling, thereby acting as a DNA damage sensor. Recognizes the substrate consensus sequence [ST]-Q. Phosphorylates histone H2A to form H2AS128ph (gamma-H2A) at sites of DNA damage, involved in the regulation of DNA damage response mechanism. Required for the control of telomere length and genome stability.</text>
</comment>
<dbReference type="GO" id="GO:0000723">
    <property type="term" value="P:telomere maintenance"/>
    <property type="evidence" value="ECO:0007669"/>
    <property type="project" value="TreeGrafter"/>
</dbReference>
<evidence type="ECO:0000259" key="20">
    <source>
        <dbReference type="PROSITE" id="PS50290"/>
    </source>
</evidence>
<evidence type="ECO:0000256" key="11">
    <source>
        <dbReference type="ARBA" id="ARBA00022840"/>
    </source>
</evidence>
<dbReference type="InterPro" id="IPR036940">
    <property type="entry name" value="PI3/4_kinase_cat_sf"/>
</dbReference>
<evidence type="ECO:0000256" key="4">
    <source>
        <dbReference type="ARBA" id="ARBA00012513"/>
    </source>
</evidence>
<dbReference type="Pfam" id="PF08064">
    <property type="entry name" value="UME"/>
    <property type="match status" value="1"/>
</dbReference>
<feature type="domain" description="PI3K/PI4K catalytic" evidence="20">
    <location>
        <begin position="2116"/>
        <end position="2422"/>
    </location>
</feature>
<keyword evidence="14" id="KW-0539">Nucleus</keyword>
<dbReference type="SMART" id="SM00146">
    <property type="entry name" value="PI3Kc"/>
    <property type="match status" value="1"/>
</dbReference>
<dbReference type="SUPFAM" id="SSF56112">
    <property type="entry name" value="Protein kinase-like (PK-like)"/>
    <property type="match status" value="1"/>
</dbReference>
<dbReference type="GO" id="GO:0005694">
    <property type="term" value="C:chromosome"/>
    <property type="evidence" value="ECO:0007669"/>
    <property type="project" value="TreeGrafter"/>
</dbReference>
<dbReference type="Pfam" id="PF02259">
    <property type="entry name" value="FAT"/>
    <property type="match status" value="1"/>
</dbReference>
<evidence type="ECO:0000256" key="7">
    <source>
        <dbReference type="ARBA" id="ARBA00022679"/>
    </source>
</evidence>
<dbReference type="PROSITE" id="PS51190">
    <property type="entry name" value="FATC"/>
    <property type="match status" value="1"/>
</dbReference>
<keyword evidence="7" id="KW-0808">Transferase</keyword>
<dbReference type="Gene3D" id="3.30.1010.10">
    <property type="entry name" value="Phosphatidylinositol 3-kinase Catalytic Subunit, Chain A, domain 4"/>
    <property type="match status" value="1"/>
</dbReference>
<dbReference type="InterPro" id="IPR012993">
    <property type="entry name" value="UME"/>
</dbReference>
<organism evidence="23 24">
    <name type="scientific">Coniella lustricola</name>
    <dbReference type="NCBI Taxonomy" id="2025994"/>
    <lineage>
        <taxon>Eukaryota</taxon>
        <taxon>Fungi</taxon>
        <taxon>Dikarya</taxon>
        <taxon>Ascomycota</taxon>
        <taxon>Pezizomycotina</taxon>
        <taxon>Sordariomycetes</taxon>
        <taxon>Sordariomycetidae</taxon>
        <taxon>Diaporthales</taxon>
        <taxon>Schizoparmaceae</taxon>
        <taxon>Coniella</taxon>
    </lineage>
</organism>
<protein>
    <recommendedName>
        <fullName evidence="5">Serine/threonine-protein kinase MEC1</fullName>
        <ecNumber evidence="4">2.7.11.1</ecNumber>
    </recommendedName>
    <alternativeName>
        <fullName evidence="19">ATR homolog</fullName>
    </alternativeName>
    <alternativeName>
        <fullName evidence="18">DNA-damage checkpoint kinase MEC1</fullName>
    </alternativeName>
    <alternativeName>
        <fullName evidence="17">Mitosis entry checkpoint protein 1</fullName>
    </alternativeName>
</protein>
<feature type="domain" description="FATC" evidence="22">
    <location>
        <begin position="2419"/>
        <end position="2451"/>
    </location>
</feature>
<dbReference type="InterPro" id="IPR016024">
    <property type="entry name" value="ARM-type_fold"/>
</dbReference>
<evidence type="ECO:0000256" key="8">
    <source>
        <dbReference type="ARBA" id="ARBA00022741"/>
    </source>
</evidence>